<dbReference type="InterPro" id="IPR003746">
    <property type="entry name" value="DUF167"/>
</dbReference>
<proteinExistence type="inferred from homology"/>
<comment type="caution">
    <text evidence="3">The sequence shown here is derived from an EMBL/GenBank/DDBJ whole genome shotgun (WGS) entry which is preliminary data.</text>
</comment>
<organism evidence="3 4">
    <name type="scientific">Pseudovibrio ascidiaceicola</name>
    <dbReference type="NCBI Taxonomy" id="285279"/>
    <lineage>
        <taxon>Bacteria</taxon>
        <taxon>Pseudomonadati</taxon>
        <taxon>Pseudomonadota</taxon>
        <taxon>Alphaproteobacteria</taxon>
        <taxon>Hyphomicrobiales</taxon>
        <taxon>Stappiaceae</taxon>
        <taxon>Pseudovibrio</taxon>
    </lineage>
</organism>
<dbReference type="Pfam" id="PF02594">
    <property type="entry name" value="DUF167"/>
    <property type="match status" value="1"/>
</dbReference>
<protein>
    <recommendedName>
        <fullName evidence="2">UPF0235 protein SAMN04488518_10193</fullName>
    </recommendedName>
</protein>
<dbReference type="NCBIfam" id="NF002348">
    <property type="entry name" value="PRK01310.1"/>
    <property type="match status" value="1"/>
</dbReference>
<dbReference type="EMBL" id="FOSK01000001">
    <property type="protein sequence ID" value="SFJ87977.1"/>
    <property type="molecule type" value="Genomic_DNA"/>
</dbReference>
<evidence type="ECO:0000256" key="2">
    <source>
        <dbReference type="HAMAP-Rule" id="MF_00634"/>
    </source>
</evidence>
<dbReference type="Gene3D" id="3.30.1200.10">
    <property type="entry name" value="YggU-like"/>
    <property type="match status" value="1"/>
</dbReference>
<dbReference type="NCBIfam" id="TIGR00251">
    <property type="entry name" value="DUF167 family protein"/>
    <property type="match status" value="1"/>
</dbReference>
<dbReference type="SUPFAM" id="SSF69786">
    <property type="entry name" value="YggU-like"/>
    <property type="match status" value="1"/>
</dbReference>
<evidence type="ECO:0000313" key="3">
    <source>
        <dbReference type="EMBL" id="SFJ87977.1"/>
    </source>
</evidence>
<reference evidence="3 4" key="1">
    <citation type="submission" date="2016-10" db="EMBL/GenBank/DDBJ databases">
        <authorList>
            <person name="Varghese N."/>
            <person name="Submissions S."/>
        </authorList>
    </citation>
    <scope>NUCLEOTIDE SEQUENCE [LARGE SCALE GENOMIC DNA]</scope>
    <source>
        <strain evidence="3 4">DSM 16392</strain>
    </source>
</reference>
<dbReference type="SMART" id="SM01152">
    <property type="entry name" value="DUF167"/>
    <property type="match status" value="1"/>
</dbReference>
<evidence type="ECO:0000313" key="4">
    <source>
        <dbReference type="Proteomes" id="UP000199598"/>
    </source>
</evidence>
<comment type="similarity">
    <text evidence="1 2">Belongs to the UPF0235 family.</text>
</comment>
<keyword evidence="4" id="KW-1185">Reference proteome</keyword>
<evidence type="ECO:0000256" key="1">
    <source>
        <dbReference type="ARBA" id="ARBA00010364"/>
    </source>
</evidence>
<name>A0A1I3V1C3_9HYPH</name>
<gene>
    <name evidence="3" type="ORF">SAMN04488518_10193</name>
</gene>
<dbReference type="RefSeq" id="WP_093515944.1">
    <property type="nucleotide sequence ID" value="NZ_FOSK01000001.1"/>
</dbReference>
<sequence>MAEQERPWKLQADGILITVRLTPRSSKDQVEKIGEQSDGRPLVLARVRAVPEKGAANKAVANLFAKVLSVPKSSAEVIAGSTARIKTLRVYGEPQELQKRLEDHLS</sequence>
<dbReference type="InterPro" id="IPR036591">
    <property type="entry name" value="YggU-like_sf"/>
</dbReference>
<dbReference type="HAMAP" id="MF_00634">
    <property type="entry name" value="UPF0235"/>
    <property type="match status" value="1"/>
</dbReference>
<accession>A0A1I3V1C3</accession>
<dbReference type="Proteomes" id="UP000199598">
    <property type="component" value="Unassembled WGS sequence"/>
</dbReference>